<dbReference type="CDD" id="cd19537">
    <property type="entry name" value="C_NRPS-like"/>
    <property type="match status" value="1"/>
</dbReference>
<dbReference type="PANTHER" id="PTHR45527">
    <property type="entry name" value="NONRIBOSOMAL PEPTIDE SYNTHETASE"/>
    <property type="match status" value="1"/>
</dbReference>
<dbReference type="InterPro" id="IPR001242">
    <property type="entry name" value="Condensation_dom"/>
</dbReference>
<dbReference type="GO" id="GO:0044550">
    <property type="term" value="P:secondary metabolite biosynthetic process"/>
    <property type="evidence" value="ECO:0007669"/>
    <property type="project" value="TreeGrafter"/>
</dbReference>
<dbReference type="Pfam" id="PF00550">
    <property type="entry name" value="PP-binding"/>
    <property type="match status" value="1"/>
</dbReference>
<evidence type="ECO:0000256" key="1">
    <source>
        <dbReference type="ARBA" id="ARBA00022450"/>
    </source>
</evidence>
<dbReference type="EMBL" id="JAATWM020000002">
    <property type="protein sequence ID" value="KAF9881767.1"/>
    <property type="molecule type" value="Genomic_DNA"/>
</dbReference>
<sequence length="1316" mass="145555">MEGVEGVDVSADQMHIDLTFKPEEYRSIKNAAQQCSVTPATFFYAAWALCLGLYTDSENVVVGAVLSTRNLGLSGSFETIGPMVNTLPLQVDLCWEVSVRDFVKDVFDRMRRLMHYSWTTPDNGFTRIKCNLMAMTPNEQQWAEGSGVRSSFFKHTTNLPLNAIVKDDGSGMILQYSSRRFSRNAMETLAGVFKVALTSLCETEAPLESARVLPSSYLESLSSMGNWQSQKTTVSSITEDLVTLFERTTERYPSAVAIDSGSRQVTYAELESLSGKVAHALSGQIERQEVVAVHADGSINWIISIYGILRAGGIYCPLDKAHPQHYRDSLFESSTAKIFLATNTESMSKRCSTAEVALDIQAILDGHVSGSSSHACFTARAQPRPQDRAYLCFTSGSTGKPKGVMCTHQGLVAFQSDLEVRLGASVGTRIAQIMSVAFDGAIHELFSALSYGSTLVLRKEGEEAGLSHLKTVDCAILTPSLASVLDPGDFPRLKTVYLVGEIVPQTVCDTWSARKAVYNMYGPTEATCGATIKRLRPGEPVTIGGPNPSTRIYILDHHRRLVPPGRTGEIYLAGVQVARGYIGRPEVTKERFLEDPFHGSGEFMYKTGDRGYWSEDGEIIFLGRADRQIKLHGFRVDLEDLEARILRACNTQYGVRAVAMTNRMDDLVCMIQTESTDLVGIKDTIRRVLPAFAVPKCVSVAHSLPMTPNMKVDYRAIAHVADSSVMTESAQRAVKDEDLRTETEIAVAAVWSKVLELAATAVKIGPESNFIQLGGHSLQQLKLTSSLRAVFGTHITMRMLLTLPTLRDLAAAIDQMDKGLLPAPSLPPSLSPGREYIDGLQHSEPGPMEKEWWQKGQLNRGTSAFNVSWVAQYDGNIFNQSRMIVAWNMVLASYDIFRARYVCDHEHGLQRVLAKFPPRIEQRRRIDVRKELNRPFNLAEEAPVRVIMTGNTVVAVLSHIVCDYTTLGLVLHEAATAYQCCPSLLMPLRPQPCHQRVVSNTVDPACLDFWSEYLGDVKHNRHAYLGNGGERRSYDGRSLTGLVSTSLWHRMQNCVQQSGVTLQQLLVAAVAMALSAEDEEIDLTLGMPFINRHSETEMKAVGLFLEPLPVRVRFGDLNASLKSFLASAQASSQRALAHVIPWDQLLKHLNVDVGAHLPNHPLFDCVASFHDARGQDAGRHNQERGGPWSKAAWGGGVEPQLVWSDGAKFKLMVECLAYDEDTLVLRLEYDTACFGQDVVGSEGRIEAVRRMILTAMDAVVSHQDGVFDKLWRDLREAWRLERSLGFNTGHDVDVKLLDGGEDLFLKCFSQLKESEA</sequence>
<dbReference type="GO" id="GO:0031177">
    <property type="term" value="F:phosphopantetheine binding"/>
    <property type="evidence" value="ECO:0007669"/>
    <property type="project" value="TreeGrafter"/>
</dbReference>
<dbReference type="InterPro" id="IPR036736">
    <property type="entry name" value="ACP-like_sf"/>
</dbReference>
<organism evidence="6 7">
    <name type="scientific">Colletotrichum karsti</name>
    <dbReference type="NCBI Taxonomy" id="1095194"/>
    <lineage>
        <taxon>Eukaryota</taxon>
        <taxon>Fungi</taxon>
        <taxon>Dikarya</taxon>
        <taxon>Ascomycota</taxon>
        <taxon>Pezizomycotina</taxon>
        <taxon>Sordariomycetes</taxon>
        <taxon>Hypocreomycetidae</taxon>
        <taxon>Glomerellales</taxon>
        <taxon>Glomerellaceae</taxon>
        <taxon>Colletotrichum</taxon>
        <taxon>Colletotrichum boninense species complex</taxon>
    </lineage>
</organism>
<dbReference type="Gene3D" id="3.30.559.10">
    <property type="entry name" value="Chloramphenicol acetyltransferase-like domain"/>
    <property type="match status" value="1"/>
</dbReference>
<reference evidence="6" key="1">
    <citation type="submission" date="2020-03" db="EMBL/GenBank/DDBJ databases">
        <authorList>
            <person name="He L."/>
        </authorList>
    </citation>
    <scope>NUCLEOTIDE SEQUENCE</scope>
    <source>
        <strain evidence="6">CkLH20</strain>
    </source>
</reference>
<dbReference type="PROSITE" id="PS00455">
    <property type="entry name" value="AMP_BINDING"/>
    <property type="match status" value="1"/>
</dbReference>
<keyword evidence="7" id="KW-1185">Reference proteome</keyword>
<dbReference type="SUPFAM" id="SSF47336">
    <property type="entry name" value="ACP-like"/>
    <property type="match status" value="1"/>
</dbReference>
<dbReference type="PROSITE" id="PS00012">
    <property type="entry name" value="PHOSPHOPANTETHEINE"/>
    <property type="match status" value="1"/>
</dbReference>
<gene>
    <name evidence="6" type="ORF">CkaCkLH20_00913</name>
</gene>
<dbReference type="NCBIfam" id="TIGR01733">
    <property type="entry name" value="AA-adenyl-dom"/>
    <property type="match status" value="1"/>
</dbReference>
<dbReference type="SUPFAM" id="SSF56801">
    <property type="entry name" value="Acetyl-CoA synthetase-like"/>
    <property type="match status" value="1"/>
</dbReference>
<dbReference type="InterPro" id="IPR006162">
    <property type="entry name" value="Ppantetheine_attach_site"/>
</dbReference>
<dbReference type="RefSeq" id="XP_038751228.1">
    <property type="nucleotide sequence ID" value="XM_038883633.1"/>
</dbReference>
<dbReference type="SUPFAM" id="SSF52777">
    <property type="entry name" value="CoA-dependent acyltransferases"/>
    <property type="match status" value="3"/>
</dbReference>
<evidence type="ECO:0000313" key="7">
    <source>
        <dbReference type="Proteomes" id="UP000781932"/>
    </source>
</evidence>
<dbReference type="PANTHER" id="PTHR45527:SF11">
    <property type="entry name" value="NONRIBOSOMAL PEPTIDE SYNTHETASE 5"/>
    <property type="match status" value="1"/>
</dbReference>
<dbReference type="Pfam" id="PF00501">
    <property type="entry name" value="AMP-binding"/>
    <property type="match status" value="1"/>
</dbReference>
<keyword evidence="1" id="KW-0596">Phosphopantetheine</keyword>
<dbReference type="PROSITE" id="PS50075">
    <property type="entry name" value="CARRIER"/>
    <property type="match status" value="1"/>
</dbReference>
<dbReference type="Proteomes" id="UP000781932">
    <property type="component" value="Unassembled WGS sequence"/>
</dbReference>
<evidence type="ECO:0000256" key="3">
    <source>
        <dbReference type="ARBA" id="ARBA00022598"/>
    </source>
</evidence>
<reference evidence="6" key="2">
    <citation type="submission" date="2020-11" db="EMBL/GenBank/DDBJ databases">
        <title>Whole genome sequencing of Colletotrichum sp.</title>
        <authorList>
            <person name="Li H."/>
        </authorList>
    </citation>
    <scope>NUCLEOTIDE SEQUENCE</scope>
    <source>
        <strain evidence="6">CkLH20</strain>
    </source>
</reference>
<proteinExistence type="inferred from homology"/>
<dbReference type="InterPro" id="IPR042099">
    <property type="entry name" value="ANL_N_sf"/>
</dbReference>
<evidence type="ECO:0000256" key="2">
    <source>
        <dbReference type="ARBA" id="ARBA00022553"/>
    </source>
</evidence>
<dbReference type="GO" id="GO:0005737">
    <property type="term" value="C:cytoplasm"/>
    <property type="evidence" value="ECO:0007669"/>
    <property type="project" value="TreeGrafter"/>
</dbReference>
<evidence type="ECO:0000256" key="4">
    <source>
        <dbReference type="ARBA" id="ARBA00029454"/>
    </source>
</evidence>
<dbReference type="InterPro" id="IPR000873">
    <property type="entry name" value="AMP-dep_synth/lig_dom"/>
</dbReference>
<feature type="domain" description="Carrier" evidence="5">
    <location>
        <begin position="738"/>
        <end position="817"/>
    </location>
</feature>
<evidence type="ECO:0000259" key="5">
    <source>
        <dbReference type="PROSITE" id="PS50075"/>
    </source>
</evidence>
<dbReference type="InterPro" id="IPR010071">
    <property type="entry name" value="AA_adenyl_dom"/>
</dbReference>
<dbReference type="InterPro" id="IPR009081">
    <property type="entry name" value="PP-bd_ACP"/>
</dbReference>
<accession>A0A9P6IG09</accession>
<comment type="caution">
    <text evidence="6">The sequence shown here is derived from an EMBL/GenBank/DDBJ whole genome shotgun (WGS) entry which is preliminary data.</text>
</comment>
<dbReference type="OrthoDB" id="416786at2759"/>
<dbReference type="GO" id="GO:0016874">
    <property type="term" value="F:ligase activity"/>
    <property type="evidence" value="ECO:0007669"/>
    <property type="project" value="UniProtKB-KW"/>
</dbReference>
<dbReference type="Gene3D" id="3.30.559.30">
    <property type="entry name" value="Nonribosomal peptide synthetase, condensation domain"/>
    <property type="match status" value="2"/>
</dbReference>
<dbReference type="Gene3D" id="1.10.1200.10">
    <property type="entry name" value="ACP-like"/>
    <property type="match status" value="1"/>
</dbReference>
<dbReference type="Pfam" id="PF00668">
    <property type="entry name" value="Condensation"/>
    <property type="match status" value="2"/>
</dbReference>
<dbReference type="InterPro" id="IPR045851">
    <property type="entry name" value="AMP-bd_C_sf"/>
</dbReference>
<keyword evidence="3" id="KW-0436">Ligase</keyword>
<protein>
    <submittedName>
        <fullName evidence="6">Nonribosomal peptide synthase</fullName>
    </submittedName>
</protein>
<comment type="similarity">
    <text evidence="4">Belongs to the NRP synthetase family.</text>
</comment>
<evidence type="ECO:0000313" key="6">
    <source>
        <dbReference type="EMBL" id="KAF9881767.1"/>
    </source>
</evidence>
<keyword evidence="2" id="KW-0597">Phosphoprotein</keyword>
<dbReference type="Gene3D" id="3.30.300.30">
    <property type="match status" value="1"/>
</dbReference>
<name>A0A9P6IG09_9PEZI</name>
<dbReference type="Gene3D" id="3.40.50.12780">
    <property type="entry name" value="N-terminal domain of ligase-like"/>
    <property type="match status" value="1"/>
</dbReference>
<dbReference type="InterPro" id="IPR020845">
    <property type="entry name" value="AMP-binding_CS"/>
</dbReference>
<dbReference type="InterPro" id="IPR023213">
    <property type="entry name" value="CAT-like_dom_sf"/>
</dbReference>
<dbReference type="GeneID" id="62156707"/>
<dbReference type="GO" id="GO:0043041">
    <property type="term" value="P:amino acid activation for nonribosomal peptide biosynthetic process"/>
    <property type="evidence" value="ECO:0007669"/>
    <property type="project" value="TreeGrafter"/>
</dbReference>